<dbReference type="Proteomes" id="UP001284601">
    <property type="component" value="Unassembled WGS sequence"/>
</dbReference>
<dbReference type="EMBL" id="JAWSTH010000049">
    <property type="protein sequence ID" value="MDW5596189.1"/>
    <property type="molecule type" value="Genomic_DNA"/>
</dbReference>
<dbReference type="Pfam" id="PF01323">
    <property type="entry name" value="DSBA"/>
    <property type="match status" value="1"/>
</dbReference>
<dbReference type="InterPro" id="IPR014440">
    <property type="entry name" value="HCCAis_GSTk"/>
</dbReference>
<dbReference type="PANTHER" id="PTHR42943">
    <property type="entry name" value="GLUTATHIONE S-TRANSFERASE KAPPA"/>
    <property type="match status" value="1"/>
</dbReference>
<keyword evidence="4" id="KW-1185">Reference proteome</keyword>
<comment type="similarity">
    <text evidence="1">Belongs to the GST superfamily. NadH family.</text>
</comment>
<dbReference type="EC" id="5.99.1.4" evidence="1"/>
<reference evidence="4" key="1">
    <citation type="submission" date="2023-07" db="EMBL/GenBank/DDBJ databases">
        <title>Conexibacter stalactiti sp. nov., isolated from stalactites in a lava cave and emended description of the genus Conexibacter.</title>
        <authorList>
            <person name="Lee S.D."/>
        </authorList>
    </citation>
    <scope>NUCLEOTIDE SEQUENCE [LARGE SCALE GENOMIC DNA]</scope>
    <source>
        <strain evidence="4">KCTC 39840</strain>
    </source>
</reference>
<comment type="caution">
    <text evidence="3">The sequence shown here is derived from an EMBL/GenBank/DDBJ whole genome shotgun (WGS) entry which is preliminary data.</text>
</comment>
<dbReference type="InterPro" id="IPR001853">
    <property type="entry name" value="DSBA-like_thioredoxin_dom"/>
</dbReference>
<dbReference type="SUPFAM" id="SSF52833">
    <property type="entry name" value="Thioredoxin-like"/>
    <property type="match status" value="1"/>
</dbReference>
<protein>
    <recommendedName>
        <fullName evidence="1">2-hydroxychromene-2-carboxylate isomerase</fullName>
        <ecNumber evidence="1">5.99.1.4</ecNumber>
    </recommendedName>
</protein>
<keyword evidence="1" id="KW-0413">Isomerase</keyword>
<evidence type="ECO:0000313" key="4">
    <source>
        <dbReference type="Proteomes" id="UP001284601"/>
    </source>
</evidence>
<dbReference type="PANTHER" id="PTHR42943:SF4">
    <property type="entry name" value="C2H2-TYPE DOMAIN-CONTAINING PROTEIN"/>
    <property type="match status" value="1"/>
</dbReference>
<accession>A0ABU4HTS0</accession>
<dbReference type="RefSeq" id="WP_318598570.1">
    <property type="nucleotide sequence ID" value="NZ_JAWSTH010000049.1"/>
</dbReference>
<dbReference type="Gene3D" id="3.40.30.10">
    <property type="entry name" value="Glutaredoxin"/>
    <property type="match status" value="1"/>
</dbReference>
<feature type="domain" description="DSBA-like thioredoxin" evidence="2">
    <location>
        <begin position="3"/>
        <end position="185"/>
    </location>
</feature>
<evidence type="ECO:0000313" key="3">
    <source>
        <dbReference type="EMBL" id="MDW5596189.1"/>
    </source>
</evidence>
<organism evidence="3 4">
    <name type="scientific">Conexibacter stalactiti</name>
    <dbReference type="NCBI Taxonomy" id="1940611"/>
    <lineage>
        <taxon>Bacteria</taxon>
        <taxon>Bacillati</taxon>
        <taxon>Actinomycetota</taxon>
        <taxon>Thermoleophilia</taxon>
        <taxon>Solirubrobacterales</taxon>
        <taxon>Conexibacteraceae</taxon>
        <taxon>Conexibacter</taxon>
    </lineage>
</organism>
<dbReference type="InterPro" id="IPR051924">
    <property type="entry name" value="GST_Kappa/NadH"/>
</dbReference>
<comment type="catalytic activity">
    <reaction evidence="1">
        <text>2-hydroxychromene-2-carboxylate = (3E)-4-(2-hydroxyphenyl)-2-oxobut-3-enoate</text>
        <dbReference type="Rhea" id="RHEA:27401"/>
        <dbReference type="ChEBI" id="CHEBI:59350"/>
        <dbReference type="ChEBI" id="CHEBI:59353"/>
        <dbReference type="EC" id="5.99.1.4"/>
    </reaction>
</comment>
<proteinExistence type="inferred from homology"/>
<dbReference type="PIRSF" id="PIRSF006386">
    <property type="entry name" value="HCCAis_GSTk"/>
    <property type="match status" value="1"/>
</dbReference>
<evidence type="ECO:0000259" key="2">
    <source>
        <dbReference type="Pfam" id="PF01323"/>
    </source>
</evidence>
<name>A0ABU4HTS0_9ACTN</name>
<evidence type="ECO:0000256" key="1">
    <source>
        <dbReference type="PIRNR" id="PIRNR006386"/>
    </source>
</evidence>
<sequence length="189" mass="20440">MRFYYDFSSPYAYLAAHRIGTLLPAARWQPIAFGPLVVEIGKVPWSWEESADRTARMEDCERRAAALGLPLRWPPGWPRATYSIVVLRAALIAEERGRLREFSLAAFDAGLGHGRDLSDLAVVLEAAEAAGLSRAAVEAGVARPEVKARLRAVTDAAIARGVTGVPTVDVGGRLFWGDDRLEEAAAAAL</sequence>
<gene>
    <name evidence="3" type="ORF">R7226_17710</name>
</gene>
<dbReference type="InterPro" id="IPR036249">
    <property type="entry name" value="Thioredoxin-like_sf"/>
</dbReference>